<evidence type="ECO:0000313" key="3">
    <source>
        <dbReference type="EMBL" id="OLV18556.1"/>
    </source>
</evidence>
<keyword evidence="4" id="KW-1185">Reference proteome</keyword>
<feature type="domain" description="SCP" evidence="2">
    <location>
        <begin position="35"/>
        <end position="158"/>
    </location>
</feature>
<dbReference type="InterPro" id="IPR035940">
    <property type="entry name" value="CAP_sf"/>
</dbReference>
<dbReference type="Gene3D" id="3.40.33.10">
    <property type="entry name" value="CAP"/>
    <property type="match status" value="1"/>
</dbReference>
<dbReference type="Pfam" id="PF00188">
    <property type="entry name" value="CAP"/>
    <property type="match status" value="1"/>
</dbReference>
<dbReference type="PROSITE" id="PS51257">
    <property type="entry name" value="PROKAR_LIPOPROTEIN"/>
    <property type="match status" value="1"/>
</dbReference>
<dbReference type="Proteomes" id="UP000186607">
    <property type="component" value="Unassembled WGS sequence"/>
</dbReference>
<dbReference type="EMBL" id="MSTI01000066">
    <property type="protein sequence ID" value="OLV18556.1"/>
    <property type="molecule type" value="Genomic_DNA"/>
</dbReference>
<evidence type="ECO:0000313" key="4">
    <source>
        <dbReference type="Proteomes" id="UP000186607"/>
    </source>
</evidence>
<dbReference type="AlphaFoldDB" id="A0A1U7P061"/>
<comment type="caution">
    <text evidence="3">The sequence shown here is derived from an EMBL/GenBank/DDBJ whole genome shotgun (WGS) entry which is preliminary data.</text>
</comment>
<dbReference type="PANTHER" id="PTHR31157">
    <property type="entry name" value="SCP DOMAIN-CONTAINING PROTEIN"/>
    <property type="match status" value="1"/>
</dbReference>
<keyword evidence="1" id="KW-0732">Signal</keyword>
<dbReference type="SUPFAM" id="SSF55797">
    <property type="entry name" value="PR-1-like"/>
    <property type="match status" value="1"/>
</dbReference>
<gene>
    <name evidence="3" type="ORF">BOO71_0005809</name>
</gene>
<accession>A0A1U7P061</accession>
<protein>
    <submittedName>
        <fullName evidence="3">Allergen V5/Tpx-1 related</fullName>
    </submittedName>
</protein>
<dbReference type="CDD" id="cd05379">
    <property type="entry name" value="CAP_bacterial"/>
    <property type="match status" value="1"/>
</dbReference>
<organism evidence="3 4">
    <name type="scientific">Deinococcus marmoris</name>
    <dbReference type="NCBI Taxonomy" id="249408"/>
    <lineage>
        <taxon>Bacteria</taxon>
        <taxon>Thermotogati</taxon>
        <taxon>Deinococcota</taxon>
        <taxon>Deinococci</taxon>
        <taxon>Deinococcales</taxon>
        <taxon>Deinococcaceae</taxon>
        <taxon>Deinococcus</taxon>
    </lineage>
</organism>
<reference evidence="3 4" key="1">
    <citation type="submission" date="2017-01" db="EMBL/GenBank/DDBJ databases">
        <title>Genome Analysis of Deinococcus marmoris KOPRI26562.</title>
        <authorList>
            <person name="Kim J.H."/>
            <person name="Oh H.-M."/>
        </authorList>
    </citation>
    <scope>NUCLEOTIDE SEQUENCE [LARGE SCALE GENOMIC DNA]</scope>
    <source>
        <strain evidence="3 4">KOPRI26562</strain>
    </source>
</reference>
<feature type="chain" id="PRO_5012956610" evidence="1">
    <location>
        <begin position="24"/>
        <end position="165"/>
    </location>
</feature>
<dbReference type="OrthoDB" id="68195at2"/>
<name>A0A1U7P061_9DEIO</name>
<evidence type="ECO:0000259" key="2">
    <source>
        <dbReference type="Pfam" id="PF00188"/>
    </source>
</evidence>
<feature type="signal peptide" evidence="1">
    <location>
        <begin position="1"/>
        <end position="23"/>
    </location>
</feature>
<sequence>MVKRALLLACALLSSCAIPAVQAQAQATPEAQLLARLNEIRTQGVSCPGSGRRPVARALSISAPHAQAARLQAGYMTTSGRITHTGQNGSTPRIRAASTGVNATSVTEIVYMGTGLDTEQAMRWWLGSATHCYWMTEGRYTHAGASVVRGPRGTAYVIVLSSQPR</sequence>
<evidence type="ECO:0000256" key="1">
    <source>
        <dbReference type="SAM" id="SignalP"/>
    </source>
</evidence>
<dbReference type="RefSeq" id="WP_075831845.1">
    <property type="nucleotide sequence ID" value="NZ_MSTI01000066.1"/>
</dbReference>
<dbReference type="InterPro" id="IPR014044">
    <property type="entry name" value="CAP_dom"/>
</dbReference>
<dbReference type="STRING" id="249408.BOO71_0005809"/>
<proteinExistence type="predicted"/>
<dbReference type="PANTHER" id="PTHR31157:SF1">
    <property type="entry name" value="SCP DOMAIN-CONTAINING PROTEIN"/>
    <property type="match status" value="1"/>
</dbReference>